<evidence type="ECO:0000256" key="6">
    <source>
        <dbReference type="ARBA" id="ARBA00012040"/>
    </source>
</evidence>
<dbReference type="GO" id="GO:0070991">
    <property type="term" value="F:medium-chain fatty acyl-CoA dehydrogenase activity"/>
    <property type="evidence" value="ECO:0007669"/>
    <property type="project" value="UniProtKB-EC"/>
</dbReference>
<evidence type="ECO:0000256" key="22">
    <source>
        <dbReference type="ARBA" id="ARBA00054301"/>
    </source>
</evidence>
<evidence type="ECO:0000259" key="30">
    <source>
        <dbReference type="Pfam" id="PF12806"/>
    </source>
</evidence>
<dbReference type="Pfam" id="PF12806">
    <property type="entry name" value="Acyl-CoA_dh_C"/>
    <property type="match status" value="1"/>
</dbReference>
<dbReference type="STRING" id="679197.HMPREF9336_01580"/>
<evidence type="ECO:0000259" key="28">
    <source>
        <dbReference type="Pfam" id="PF00441"/>
    </source>
</evidence>
<dbReference type="GO" id="GO:0004466">
    <property type="term" value="F:long-chain fatty acyl-CoA dehydrogenase activity"/>
    <property type="evidence" value="ECO:0007669"/>
    <property type="project" value="UniProtKB-EC"/>
</dbReference>
<gene>
    <name evidence="31" type="ORF">HMPREF9336_01580</name>
</gene>
<comment type="catalytic activity">
    <reaction evidence="21">
        <text>oxidized [electron-transfer flavoprotein] + hexadecanoyl-CoA + H(+) = (2E)-hexadecenoyl-CoA + reduced [electron-transfer flavoprotein]</text>
        <dbReference type="Rhea" id="RHEA:43448"/>
        <dbReference type="Rhea" id="RHEA-COMP:10685"/>
        <dbReference type="Rhea" id="RHEA-COMP:10686"/>
        <dbReference type="ChEBI" id="CHEBI:15378"/>
        <dbReference type="ChEBI" id="CHEBI:57379"/>
        <dbReference type="ChEBI" id="CHEBI:57692"/>
        <dbReference type="ChEBI" id="CHEBI:58307"/>
        <dbReference type="ChEBI" id="CHEBI:61526"/>
    </reaction>
</comment>
<evidence type="ECO:0000256" key="9">
    <source>
        <dbReference type="ARBA" id="ARBA00022827"/>
    </source>
</evidence>
<proteinExistence type="inferred from homology"/>
<comment type="pathway">
    <text evidence="2">Lipid metabolism; fatty acid metabolism.</text>
</comment>
<evidence type="ECO:0000256" key="24">
    <source>
        <dbReference type="ARBA" id="ARBA00075470"/>
    </source>
</evidence>
<comment type="catalytic activity">
    <reaction evidence="14">
        <text>hexanoyl-CoA + oxidized [electron-transfer flavoprotein] + H(+) = (2E)-hexenoyl-CoA + reduced [electron-transfer flavoprotein]</text>
        <dbReference type="Rhea" id="RHEA:43464"/>
        <dbReference type="Rhea" id="RHEA-COMP:10685"/>
        <dbReference type="Rhea" id="RHEA-COMP:10686"/>
        <dbReference type="ChEBI" id="CHEBI:15378"/>
        <dbReference type="ChEBI" id="CHEBI:57692"/>
        <dbReference type="ChEBI" id="CHEBI:58307"/>
        <dbReference type="ChEBI" id="CHEBI:62077"/>
        <dbReference type="ChEBI" id="CHEBI:62620"/>
    </reaction>
</comment>
<keyword evidence="8 27" id="KW-0285">Flavoprotein</keyword>
<dbReference type="Pfam" id="PF02770">
    <property type="entry name" value="Acyl-CoA_dh_M"/>
    <property type="match status" value="1"/>
</dbReference>
<comment type="similarity">
    <text evidence="3 27">Belongs to the acyl-CoA dehydrogenase family.</text>
</comment>
<evidence type="ECO:0000259" key="29">
    <source>
        <dbReference type="Pfam" id="PF02770"/>
    </source>
</evidence>
<comment type="subunit">
    <text evidence="4">Homodimer.</text>
</comment>
<evidence type="ECO:0000256" key="8">
    <source>
        <dbReference type="ARBA" id="ARBA00022630"/>
    </source>
</evidence>
<evidence type="ECO:0000256" key="17">
    <source>
        <dbReference type="ARBA" id="ARBA00050336"/>
    </source>
</evidence>
<dbReference type="OrthoDB" id="9807883at2"/>
<feature type="domain" description="Acyl-CoA oxidase/dehydrogenase middle" evidence="29">
    <location>
        <begin position="162"/>
        <end position="271"/>
    </location>
</feature>
<accession>E5XQ08</accession>
<dbReference type="InterPro" id="IPR025878">
    <property type="entry name" value="Acyl-CoA_dh-like_C_dom"/>
</dbReference>
<comment type="caution">
    <text evidence="31">The sequence shown here is derived from an EMBL/GenBank/DDBJ whole genome shotgun (WGS) entry which is preliminary data.</text>
</comment>
<dbReference type="EMBL" id="ACZI02000001">
    <property type="protein sequence ID" value="EFV13564.1"/>
    <property type="molecule type" value="Genomic_DNA"/>
</dbReference>
<evidence type="ECO:0000313" key="31">
    <source>
        <dbReference type="EMBL" id="EFV13564.1"/>
    </source>
</evidence>
<comment type="catalytic activity">
    <reaction evidence="17">
        <text>dodecanoyl-CoA + oxidized [electron-transfer flavoprotein] + H(+) = (2E)-dodecenoyl-CoA + reduced [electron-transfer flavoprotein]</text>
        <dbReference type="Rhea" id="RHEA:47296"/>
        <dbReference type="Rhea" id="RHEA-COMP:10685"/>
        <dbReference type="Rhea" id="RHEA-COMP:10686"/>
        <dbReference type="ChEBI" id="CHEBI:15378"/>
        <dbReference type="ChEBI" id="CHEBI:57330"/>
        <dbReference type="ChEBI" id="CHEBI:57375"/>
        <dbReference type="ChEBI" id="CHEBI:57692"/>
        <dbReference type="ChEBI" id="CHEBI:58307"/>
    </reaction>
</comment>
<comment type="catalytic activity">
    <reaction evidence="15">
        <text>a long-chain 2,3-saturated fatty acyl-CoA + oxidized [electron-transfer flavoprotein] + H(+) = a long-chain (2E)-enoyl-CoA + reduced [electron-transfer flavoprotein]</text>
        <dbReference type="Rhea" id="RHEA:17721"/>
        <dbReference type="Rhea" id="RHEA-COMP:10685"/>
        <dbReference type="Rhea" id="RHEA-COMP:10686"/>
        <dbReference type="ChEBI" id="CHEBI:15378"/>
        <dbReference type="ChEBI" id="CHEBI:57692"/>
        <dbReference type="ChEBI" id="CHEBI:58307"/>
        <dbReference type="ChEBI" id="CHEBI:83721"/>
        <dbReference type="ChEBI" id="CHEBI:83727"/>
        <dbReference type="EC" id="1.3.8.8"/>
    </reaction>
</comment>
<evidence type="ECO:0000256" key="12">
    <source>
        <dbReference type="ARBA" id="ARBA00023098"/>
    </source>
</evidence>
<dbReference type="HOGENOM" id="CLU_018204_12_1_11"/>
<comment type="function">
    <text evidence="22">Acyl-CoA dehydrogenase that exhibits broad specificity for linear acyl-CoA substrates, with a preference for long-chain substrates.</text>
</comment>
<dbReference type="EC" id="1.3.8.1" evidence="7"/>
<comment type="catalytic activity">
    <reaction evidence="20">
        <text>octadecanoyl-CoA + oxidized [electron-transfer flavoprotein] + H(+) = (2E)-octadecenoyl-CoA + reduced [electron-transfer flavoprotein]</text>
        <dbReference type="Rhea" id="RHEA:47240"/>
        <dbReference type="Rhea" id="RHEA-COMP:10685"/>
        <dbReference type="Rhea" id="RHEA-COMP:10686"/>
        <dbReference type="ChEBI" id="CHEBI:15378"/>
        <dbReference type="ChEBI" id="CHEBI:57394"/>
        <dbReference type="ChEBI" id="CHEBI:57692"/>
        <dbReference type="ChEBI" id="CHEBI:58307"/>
        <dbReference type="ChEBI" id="CHEBI:71412"/>
    </reaction>
</comment>
<evidence type="ECO:0000256" key="3">
    <source>
        <dbReference type="ARBA" id="ARBA00009347"/>
    </source>
</evidence>
<dbReference type="FunFam" id="1.20.140.10:FF:000016">
    <property type="entry name" value="Acyl-CoA dehydrogenase FadE5"/>
    <property type="match status" value="1"/>
</dbReference>
<evidence type="ECO:0000256" key="21">
    <source>
        <dbReference type="ARBA" id="ARBA00052387"/>
    </source>
</evidence>
<dbReference type="InterPro" id="IPR006091">
    <property type="entry name" value="Acyl-CoA_Oxase/DH_mid-dom"/>
</dbReference>
<reference evidence="31 32" key="1">
    <citation type="journal article" date="2011" name="Stand. Genomic Sci.">
        <title>High quality draft genome sequence of Segniliparus rugosus CDC 945(T)= (ATCC BAA-974(T)).</title>
        <authorList>
            <person name="Earl A.M."/>
            <person name="Desjardins C.A."/>
            <person name="Fitzgerald M.G."/>
            <person name="Arachchi H.M."/>
            <person name="Zeng Q."/>
            <person name="Mehta T."/>
            <person name="Griggs A."/>
            <person name="Birren B.W."/>
            <person name="Toney N.C."/>
            <person name="Carr J."/>
            <person name="Posey J."/>
            <person name="Butler W.R."/>
        </authorList>
    </citation>
    <scope>NUCLEOTIDE SEQUENCE [LARGE SCALE GENOMIC DNA]</scope>
    <source>
        <strain evidence="32">ATCC BAA-974 / DSM 45345 / CCUG 50838 / CIP 108380 / JCM 13579 / CDC 945</strain>
    </source>
</reference>
<evidence type="ECO:0000256" key="5">
    <source>
        <dbReference type="ARBA" id="ARBA00012033"/>
    </source>
</evidence>
<evidence type="ECO:0000256" key="16">
    <source>
        <dbReference type="ARBA" id="ARBA00050315"/>
    </source>
</evidence>
<evidence type="ECO:0000256" key="1">
    <source>
        <dbReference type="ARBA" id="ARBA00001974"/>
    </source>
</evidence>
<dbReference type="PANTHER" id="PTHR42803:SF1">
    <property type="entry name" value="BROAD-SPECIFICITY LINEAR ACYL-COA DEHYDROGENASE FADE5"/>
    <property type="match status" value="1"/>
</dbReference>
<evidence type="ECO:0000256" key="23">
    <source>
        <dbReference type="ARBA" id="ARBA00069359"/>
    </source>
</evidence>
<dbReference type="FunFam" id="2.40.110.20:FF:000001">
    <property type="entry name" value="Acyl-CoA dehydrogenase AidB"/>
    <property type="match status" value="1"/>
</dbReference>
<dbReference type="Pfam" id="PF00441">
    <property type="entry name" value="Acyl-CoA_dh_1"/>
    <property type="match status" value="1"/>
</dbReference>
<protein>
    <recommendedName>
        <fullName evidence="23">Broad-specificity linear acyl-CoA dehydrogenase FadE5</fullName>
        <ecNumber evidence="7">1.3.8.1</ecNumber>
        <ecNumber evidence="5">1.3.8.7</ecNumber>
        <ecNumber evidence="6">1.3.8.8</ecNumber>
    </recommendedName>
    <alternativeName>
        <fullName evidence="25">Long-chain-acyl-CoA dehydrogenase</fullName>
    </alternativeName>
    <alternativeName>
        <fullName evidence="26">Medium-chain-acyl-CoA dehydrogenase</fullName>
    </alternativeName>
    <alternativeName>
        <fullName evidence="24">Short-chain-acyl-CoA dehydrogenase</fullName>
    </alternativeName>
</protein>
<dbReference type="EC" id="1.3.8.7" evidence="5"/>
<dbReference type="Gene3D" id="2.40.110.20">
    <property type="match status" value="1"/>
</dbReference>
<dbReference type="InterPro" id="IPR009075">
    <property type="entry name" value="AcylCo_DH/oxidase_C"/>
</dbReference>
<evidence type="ECO:0000256" key="10">
    <source>
        <dbReference type="ARBA" id="ARBA00022832"/>
    </source>
</evidence>
<evidence type="ECO:0000256" key="4">
    <source>
        <dbReference type="ARBA" id="ARBA00011738"/>
    </source>
</evidence>
<dbReference type="InterPro" id="IPR009100">
    <property type="entry name" value="AcylCoA_DH/oxidase_NM_dom_sf"/>
</dbReference>
<dbReference type="AlphaFoldDB" id="E5XQ08"/>
<keyword evidence="11 27" id="KW-0560">Oxidoreductase</keyword>
<evidence type="ECO:0000256" key="19">
    <source>
        <dbReference type="ARBA" id="ARBA00050703"/>
    </source>
</evidence>
<evidence type="ECO:0000256" key="25">
    <source>
        <dbReference type="ARBA" id="ARBA00077090"/>
    </source>
</evidence>
<comment type="catalytic activity">
    <reaction evidence="19">
        <text>decanoyl-CoA + oxidized [electron-transfer flavoprotein] + H(+) = (2E)-decenoyl-CoA + reduced [electron-transfer flavoprotein]</text>
        <dbReference type="Rhea" id="RHEA:48176"/>
        <dbReference type="Rhea" id="RHEA-COMP:10685"/>
        <dbReference type="Rhea" id="RHEA-COMP:10686"/>
        <dbReference type="ChEBI" id="CHEBI:15378"/>
        <dbReference type="ChEBI" id="CHEBI:57692"/>
        <dbReference type="ChEBI" id="CHEBI:58307"/>
        <dbReference type="ChEBI" id="CHEBI:61406"/>
        <dbReference type="ChEBI" id="CHEBI:61430"/>
    </reaction>
</comment>
<feature type="domain" description="Acetyl-CoA dehydrogenase-like C-terminal" evidence="30">
    <location>
        <begin position="474"/>
        <end position="606"/>
    </location>
</feature>
<dbReference type="RefSeq" id="WP_007469194.1">
    <property type="nucleotide sequence ID" value="NZ_KI391953.1"/>
</dbReference>
<dbReference type="SUPFAM" id="SSF47203">
    <property type="entry name" value="Acyl-CoA dehydrogenase C-terminal domain-like"/>
    <property type="match status" value="1"/>
</dbReference>
<dbReference type="GO" id="GO:0016937">
    <property type="term" value="F:short-chain fatty acyl-CoA dehydrogenase activity"/>
    <property type="evidence" value="ECO:0007669"/>
    <property type="project" value="UniProtKB-EC"/>
</dbReference>
<dbReference type="GO" id="GO:0005886">
    <property type="term" value="C:plasma membrane"/>
    <property type="evidence" value="ECO:0007669"/>
    <property type="project" value="TreeGrafter"/>
</dbReference>
<dbReference type="EC" id="1.3.8.8" evidence="6"/>
<feature type="domain" description="Acyl-CoA dehydrogenase/oxidase C-terminal" evidence="28">
    <location>
        <begin position="288"/>
        <end position="454"/>
    </location>
</feature>
<dbReference type="Gene3D" id="1.20.140.10">
    <property type="entry name" value="Butyryl-CoA Dehydrogenase, subunit A, domain 3"/>
    <property type="match status" value="1"/>
</dbReference>
<comment type="catalytic activity">
    <reaction evidence="18">
        <text>butanoyl-CoA + oxidized [electron-transfer flavoprotein] + H(+) = (2E)-butenoyl-CoA + reduced [electron-transfer flavoprotein]</text>
        <dbReference type="Rhea" id="RHEA:24004"/>
        <dbReference type="Rhea" id="RHEA-COMP:10685"/>
        <dbReference type="Rhea" id="RHEA-COMP:10686"/>
        <dbReference type="ChEBI" id="CHEBI:15378"/>
        <dbReference type="ChEBI" id="CHEBI:57332"/>
        <dbReference type="ChEBI" id="CHEBI:57371"/>
        <dbReference type="ChEBI" id="CHEBI:57692"/>
        <dbReference type="ChEBI" id="CHEBI:58307"/>
    </reaction>
</comment>
<dbReference type="Proteomes" id="UP000004816">
    <property type="component" value="Unassembled WGS sequence"/>
</dbReference>
<evidence type="ECO:0000256" key="11">
    <source>
        <dbReference type="ARBA" id="ARBA00023002"/>
    </source>
</evidence>
<dbReference type="GO" id="GO:0006631">
    <property type="term" value="P:fatty acid metabolic process"/>
    <property type="evidence" value="ECO:0007669"/>
    <property type="project" value="UniProtKB-KW"/>
</dbReference>
<evidence type="ECO:0000256" key="2">
    <source>
        <dbReference type="ARBA" id="ARBA00004872"/>
    </source>
</evidence>
<keyword evidence="12" id="KW-0443">Lipid metabolism</keyword>
<name>E5XQ08_SEGRC</name>
<comment type="catalytic activity">
    <reaction evidence="13">
        <text>a medium-chain 2,3-saturated fatty acyl-CoA + oxidized [electron-transfer flavoprotein] + H(+) = a medium-chain (2E)-enoyl-CoA + reduced [electron-transfer flavoprotein]</text>
        <dbReference type="Rhea" id="RHEA:14477"/>
        <dbReference type="Rhea" id="RHEA-COMP:10685"/>
        <dbReference type="Rhea" id="RHEA-COMP:10686"/>
        <dbReference type="ChEBI" id="CHEBI:15378"/>
        <dbReference type="ChEBI" id="CHEBI:57692"/>
        <dbReference type="ChEBI" id="CHEBI:58307"/>
        <dbReference type="ChEBI" id="CHEBI:83723"/>
        <dbReference type="ChEBI" id="CHEBI:83726"/>
        <dbReference type="EC" id="1.3.8.7"/>
    </reaction>
</comment>
<evidence type="ECO:0000256" key="26">
    <source>
        <dbReference type="ARBA" id="ARBA00077336"/>
    </source>
</evidence>
<comment type="catalytic activity">
    <reaction evidence="16">
        <text>a short-chain 2,3-saturated fatty acyl-CoA + oxidized [electron-transfer flavoprotein] + H(+) = a short-chain (2E)-enoyl-CoA + reduced [electron-transfer flavoprotein]</text>
        <dbReference type="Rhea" id="RHEA:47196"/>
        <dbReference type="Rhea" id="RHEA-COMP:10685"/>
        <dbReference type="Rhea" id="RHEA-COMP:10686"/>
        <dbReference type="ChEBI" id="CHEBI:15378"/>
        <dbReference type="ChEBI" id="CHEBI:57692"/>
        <dbReference type="ChEBI" id="CHEBI:58307"/>
        <dbReference type="ChEBI" id="CHEBI:87487"/>
        <dbReference type="ChEBI" id="CHEBI:87488"/>
        <dbReference type="EC" id="1.3.8.1"/>
    </reaction>
</comment>
<comment type="cofactor">
    <cofactor evidence="1 27">
        <name>FAD</name>
        <dbReference type="ChEBI" id="CHEBI:57692"/>
    </cofactor>
</comment>
<evidence type="ECO:0000256" key="15">
    <source>
        <dbReference type="ARBA" id="ARBA00049247"/>
    </source>
</evidence>
<sequence>MGHYKANLRDIEFNLFECYGLADTLAKGGYDDLDSDAVRDILRETRKLAEGPLADAWVGPDRNPPVYDPETFEAELPEELQRAIQLIVESGALQLSVDPELGGIAAPRALGWAITEMLWGANAAAMFYTWGVPFAQIFYNVASPEQKEWCKVIAAGNWDATMVLTEADAGSDVGAGRTKATEQPDGTWHIEGVKRFISGATSGDLFENIFHLVLARPVGAKGGTKGLSLFFVPKYHYDFKTQTRGERNGAFVTNLEHKMGIKASTTCEIAFGQHGVPAVGWLVGDVHNGIAQMFDVIENARMTVGIKSTATLSTAYLNALEFAKERVQGSDFTEMMNKDAPRVTIMRHPEVRRSLLEQKAYAEGLRALYLLTATYQDPAAAERLFGADKDLAYRVNDFLLPLVKGIGSEQGYSHLAESLQIFGGSGFLQDYPIEQYIRDAKIDTLYEGTTAIQSLDFFFRKIVRDQTAAMTHILGQIQAFVDSGAGNGRLKDAREFLRAALADFQASFNALAAIGFAAMENPTEGYKIAQVSVRFLMAAGDLLIGWLLQRQAQIAIEALDGGASGSDRDFYEGKVATAIYFAKNILPKNASLKGIIENLDNDIMELSEAAF</sequence>
<dbReference type="SUPFAM" id="SSF56645">
    <property type="entry name" value="Acyl-CoA dehydrogenase NM domain-like"/>
    <property type="match status" value="1"/>
</dbReference>
<dbReference type="InterPro" id="IPR052166">
    <property type="entry name" value="Diverse_Acyl-CoA_DH"/>
</dbReference>
<evidence type="ECO:0000256" key="14">
    <source>
        <dbReference type="ARBA" id="ARBA00048375"/>
    </source>
</evidence>
<dbReference type="eggNOG" id="COG1960">
    <property type="taxonomic scope" value="Bacteria"/>
</dbReference>
<evidence type="ECO:0000256" key="7">
    <source>
        <dbReference type="ARBA" id="ARBA00012046"/>
    </source>
</evidence>
<evidence type="ECO:0000256" key="27">
    <source>
        <dbReference type="RuleBase" id="RU362125"/>
    </source>
</evidence>
<dbReference type="PANTHER" id="PTHR42803">
    <property type="entry name" value="ACYL-COA DEHYDROGENASE"/>
    <property type="match status" value="1"/>
</dbReference>
<dbReference type="InterPro" id="IPR036250">
    <property type="entry name" value="AcylCo_DH-like_C"/>
</dbReference>
<keyword evidence="10" id="KW-0276">Fatty acid metabolism</keyword>
<evidence type="ECO:0000256" key="18">
    <source>
        <dbReference type="ARBA" id="ARBA00050695"/>
    </source>
</evidence>
<evidence type="ECO:0000256" key="20">
    <source>
        <dbReference type="ARBA" id="ARBA00050877"/>
    </source>
</evidence>
<evidence type="ECO:0000313" key="32">
    <source>
        <dbReference type="Proteomes" id="UP000004816"/>
    </source>
</evidence>
<evidence type="ECO:0000256" key="13">
    <source>
        <dbReference type="ARBA" id="ARBA00047882"/>
    </source>
</evidence>
<organism evidence="31 32">
    <name type="scientific">Segniliparus rugosus (strain ATCC BAA-974 / DSM 45345 / CCUG 50838 / CIP 108380 / JCM 13579 / CDC 945)</name>
    <dbReference type="NCBI Taxonomy" id="679197"/>
    <lineage>
        <taxon>Bacteria</taxon>
        <taxon>Bacillati</taxon>
        <taxon>Actinomycetota</taxon>
        <taxon>Actinomycetes</taxon>
        <taxon>Mycobacteriales</taxon>
        <taxon>Segniliparaceae</taxon>
        <taxon>Segniliparus</taxon>
    </lineage>
</organism>
<keyword evidence="32" id="KW-1185">Reference proteome</keyword>
<keyword evidence="9 27" id="KW-0274">FAD</keyword>